<feature type="compositionally biased region" description="Basic and acidic residues" evidence="2">
    <location>
        <begin position="185"/>
        <end position="195"/>
    </location>
</feature>
<dbReference type="EMBL" id="JAQIIO010000001">
    <property type="protein sequence ID" value="MDA5092823.1"/>
    <property type="molecule type" value="Genomic_DNA"/>
</dbReference>
<dbReference type="RefSeq" id="WP_271052389.1">
    <property type="nucleotide sequence ID" value="NZ_JAQIIO010000001.1"/>
</dbReference>
<proteinExistence type="predicted"/>
<gene>
    <name evidence="3" type="ORF">O2N63_01835</name>
</gene>
<feature type="compositionally biased region" description="Polar residues" evidence="2">
    <location>
        <begin position="196"/>
        <end position="208"/>
    </location>
</feature>
<sequence>MMRWLAGIVLIILTAGKVHADTIAVRSGEHQNFSRLVVYTHSPGAWKFGRVDGGFELRLASPDVQFNLERAFELIPRTRISDLGDLGDGRLQVSATCDCHADVFVVGGGQIVIDIVSGEGSSANEIYNAYLDKPRQPNFKLRSEADARVTTAARLGLPLFPSKTQERLNGAETPSAPYDINLDEPVARDDERAGQDSRSPTNHSRVQSTELALLEQIGRAAAQGLIDADMSSLEAEVEKSAYPQGAIPEPIAEEIDAPVLPKSLDVNEHIAVQTSIDRETSTRQAVVLSTQEGFACFSDGDYSIELWGQDISNGADLAQYKSALLGEFDRPDPDAINQYIRYLIYLTFGAETRAVASQFKDAITSHDIVMQMADVMDFHQSTQASDVAPQMGCDGKTALWAALSQPELRPGQEINTKAILTAFSELPLHLRRHLGPKLAQKFMDHGDQSSAMSIRNYLERASGDHGVGFELLEARIDLQEGDADQAEERLTRIVNDDGELSPDAALELVNSKLERGEPVPQRYIELVSTYSFERRGGPEGAVLMIAEIRALASVSNFDEAYEQIDLAASSRRLVSWEITELRSHLLAELLAKGGDAQFLRYTIGHIEDAVGLEPRLRTDLARRLLSLGFSRQARMALDVEGVPPGVPQRLTYAMIALYEDKPKTALGYLAGIETEGAERLRAEALMAAGNPDAAAEIYHNFNEVDARQRAILRSKSWQNLAQSELKMTDELDRLQIVNAEPIPDVDESTLAQSTELLKRSEVSRSILSSFLAKQASAE</sequence>
<evidence type="ECO:0000256" key="1">
    <source>
        <dbReference type="SAM" id="Coils"/>
    </source>
</evidence>
<accession>A0ABT4VZ57</accession>
<dbReference type="Proteomes" id="UP001528040">
    <property type="component" value="Unassembled WGS sequence"/>
</dbReference>
<evidence type="ECO:0000313" key="4">
    <source>
        <dbReference type="Proteomes" id="UP001528040"/>
    </source>
</evidence>
<organism evidence="3 4">
    <name type="scientific">Aliiroseovarius salicola</name>
    <dbReference type="NCBI Taxonomy" id="3009082"/>
    <lineage>
        <taxon>Bacteria</taxon>
        <taxon>Pseudomonadati</taxon>
        <taxon>Pseudomonadota</taxon>
        <taxon>Alphaproteobacteria</taxon>
        <taxon>Rhodobacterales</taxon>
        <taxon>Paracoccaceae</taxon>
        <taxon>Aliiroseovarius</taxon>
    </lineage>
</organism>
<evidence type="ECO:0008006" key="5">
    <source>
        <dbReference type="Google" id="ProtNLM"/>
    </source>
</evidence>
<comment type="caution">
    <text evidence="3">The sequence shown here is derived from an EMBL/GenBank/DDBJ whole genome shotgun (WGS) entry which is preliminary data.</text>
</comment>
<reference evidence="3 4" key="1">
    <citation type="submission" date="2023-01" db="EMBL/GenBank/DDBJ databases">
        <authorList>
            <person name="Yoon J.-W."/>
        </authorList>
    </citation>
    <scope>NUCLEOTIDE SEQUENCE [LARGE SCALE GENOMIC DNA]</scope>
    <source>
        <strain evidence="3 4">KMU-50</strain>
    </source>
</reference>
<keyword evidence="1" id="KW-0175">Coiled coil</keyword>
<feature type="coiled-coil region" evidence="1">
    <location>
        <begin position="469"/>
        <end position="496"/>
    </location>
</feature>
<name>A0ABT4VZ57_9RHOB</name>
<protein>
    <recommendedName>
        <fullName evidence="5">HEAT repeat domain-containing protein</fullName>
    </recommendedName>
</protein>
<evidence type="ECO:0000313" key="3">
    <source>
        <dbReference type="EMBL" id="MDA5092823.1"/>
    </source>
</evidence>
<feature type="region of interest" description="Disordered" evidence="2">
    <location>
        <begin position="163"/>
        <end position="208"/>
    </location>
</feature>
<keyword evidence="4" id="KW-1185">Reference proteome</keyword>
<evidence type="ECO:0000256" key="2">
    <source>
        <dbReference type="SAM" id="MobiDB-lite"/>
    </source>
</evidence>